<dbReference type="EMBL" id="KQ965811">
    <property type="protein sequence ID" value="KXS10986.1"/>
    <property type="molecule type" value="Genomic_DNA"/>
</dbReference>
<protein>
    <submittedName>
        <fullName evidence="1">Uncharacterized protein</fullName>
    </submittedName>
</protein>
<organism evidence="1 2">
    <name type="scientific">Gonapodya prolifera (strain JEL478)</name>
    <name type="common">Monoblepharis prolifera</name>
    <dbReference type="NCBI Taxonomy" id="1344416"/>
    <lineage>
        <taxon>Eukaryota</taxon>
        <taxon>Fungi</taxon>
        <taxon>Fungi incertae sedis</taxon>
        <taxon>Chytridiomycota</taxon>
        <taxon>Chytridiomycota incertae sedis</taxon>
        <taxon>Monoblepharidomycetes</taxon>
        <taxon>Monoblepharidales</taxon>
        <taxon>Gonapodyaceae</taxon>
        <taxon>Gonapodya</taxon>
    </lineage>
</organism>
<keyword evidence="2" id="KW-1185">Reference proteome</keyword>
<dbReference type="AlphaFoldDB" id="A0A139A2H4"/>
<sequence>MQPGWFFQDGTRKEQPMGELEGDGTFKLHGMNQILQERGEIDKEGMALNKPDFKDQKMILEDAVAKLGHMVIFGVHCHPKLQGIIEMSWGEAKGYVRPQVDGLMWTLERLVNESTSNTVRAPGSFTAVRWWELRPTD</sequence>
<gene>
    <name evidence="1" type="ORF">M427DRAFT_47635</name>
</gene>
<name>A0A139A2H4_GONPJ</name>
<accession>A0A139A2H4</accession>
<evidence type="ECO:0000313" key="2">
    <source>
        <dbReference type="Proteomes" id="UP000070544"/>
    </source>
</evidence>
<evidence type="ECO:0000313" key="1">
    <source>
        <dbReference type="EMBL" id="KXS10986.1"/>
    </source>
</evidence>
<proteinExistence type="predicted"/>
<reference evidence="1 2" key="1">
    <citation type="journal article" date="2015" name="Genome Biol. Evol.">
        <title>Phylogenomic analyses indicate that early fungi evolved digesting cell walls of algal ancestors of land plants.</title>
        <authorList>
            <person name="Chang Y."/>
            <person name="Wang S."/>
            <person name="Sekimoto S."/>
            <person name="Aerts A.L."/>
            <person name="Choi C."/>
            <person name="Clum A."/>
            <person name="LaButti K.M."/>
            <person name="Lindquist E.A."/>
            <person name="Yee Ngan C."/>
            <person name="Ohm R.A."/>
            <person name="Salamov A.A."/>
            <person name="Grigoriev I.V."/>
            <person name="Spatafora J.W."/>
            <person name="Berbee M.L."/>
        </authorList>
    </citation>
    <scope>NUCLEOTIDE SEQUENCE [LARGE SCALE GENOMIC DNA]</scope>
    <source>
        <strain evidence="1 2">JEL478</strain>
    </source>
</reference>
<dbReference type="Proteomes" id="UP000070544">
    <property type="component" value="Unassembled WGS sequence"/>
</dbReference>